<dbReference type="PROSITE" id="PS00221">
    <property type="entry name" value="MIP"/>
    <property type="match status" value="1"/>
</dbReference>
<dbReference type="FunCoup" id="D6TRN5">
    <property type="interactions" value="156"/>
</dbReference>
<feature type="transmembrane region" description="Helical" evidence="9">
    <location>
        <begin position="59"/>
        <end position="82"/>
    </location>
</feature>
<feature type="transmembrane region" description="Helical" evidence="9">
    <location>
        <begin position="156"/>
        <end position="180"/>
    </location>
</feature>
<comment type="similarity">
    <text evidence="2 7">Belongs to the MIP/aquaporin (TC 1.A.8) family.</text>
</comment>
<gene>
    <name evidence="10" type="ORF">Krac_7253</name>
</gene>
<dbReference type="EMBL" id="ADVG01000002">
    <property type="protein sequence ID" value="EFH85987.1"/>
    <property type="molecule type" value="Genomic_DNA"/>
</dbReference>
<evidence type="ECO:0000256" key="7">
    <source>
        <dbReference type="RuleBase" id="RU000477"/>
    </source>
</evidence>
<feature type="transmembrane region" description="Helical" evidence="9">
    <location>
        <begin position="23"/>
        <end position="47"/>
    </location>
</feature>
<dbReference type="Gene3D" id="1.20.1080.10">
    <property type="entry name" value="Glycerol uptake facilitator protein"/>
    <property type="match status" value="1"/>
</dbReference>
<sequence length="312" mass="32853">MANRAVHPATPLAGVGGEALAEFIGTFVLVLLGNGAVASFLLFNNIAGTNAFFANTWPVVFFGWGFALMLGIYIAGAISGAHLNPAVTISFAATRRFPWNKVGPYIVAQFLGAFVAAAFLFFVYRGAITHTLGGASLNAANVNKVGLAFYTGKRDFVGLFGAFCAEALGTAMLVGLILAIVDARNQPVQANLNPLIIGLVLAAIGCSLGIITGFAVNPARDFGPRLWMTLAGGGLGALNSYTWVPIVAPIVGGLIAAFGYDYTIGRVLAERGMTRSGTTITRGEAVREQDMHVDTGGRPVREEHRGRTFRER</sequence>
<organism evidence="10 11">
    <name type="scientific">Ktedonobacter racemifer DSM 44963</name>
    <dbReference type="NCBI Taxonomy" id="485913"/>
    <lineage>
        <taxon>Bacteria</taxon>
        <taxon>Bacillati</taxon>
        <taxon>Chloroflexota</taxon>
        <taxon>Ktedonobacteria</taxon>
        <taxon>Ktedonobacterales</taxon>
        <taxon>Ktedonobacteraceae</taxon>
        <taxon>Ktedonobacter</taxon>
    </lineage>
</organism>
<dbReference type="InParanoid" id="D6TRN5"/>
<feature type="transmembrane region" description="Helical" evidence="9">
    <location>
        <begin position="102"/>
        <end position="124"/>
    </location>
</feature>
<evidence type="ECO:0000256" key="8">
    <source>
        <dbReference type="SAM" id="MobiDB-lite"/>
    </source>
</evidence>
<keyword evidence="5 9" id="KW-1133">Transmembrane helix</keyword>
<dbReference type="AlphaFoldDB" id="D6TRN5"/>
<evidence type="ECO:0000256" key="1">
    <source>
        <dbReference type="ARBA" id="ARBA00004141"/>
    </source>
</evidence>
<proteinExistence type="inferred from homology"/>
<dbReference type="STRING" id="485913.Krac_7253"/>
<keyword evidence="6 9" id="KW-0472">Membrane</keyword>
<dbReference type="SUPFAM" id="SSF81338">
    <property type="entry name" value="Aquaporin-like"/>
    <property type="match status" value="1"/>
</dbReference>
<feature type="transmembrane region" description="Helical" evidence="9">
    <location>
        <begin position="192"/>
        <end position="214"/>
    </location>
</feature>
<evidence type="ECO:0000256" key="4">
    <source>
        <dbReference type="ARBA" id="ARBA00022692"/>
    </source>
</evidence>
<keyword evidence="11" id="KW-1185">Reference proteome</keyword>
<dbReference type="InterPro" id="IPR050363">
    <property type="entry name" value="MIP/Aquaporin"/>
</dbReference>
<dbReference type="PANTHER" id="PTHR43829:SF9">
    <property type="entry name" value="AQUAPORIN-9"/>
    <property type="match status" value="1"/>
</dbReference>
<dbReference type="RefSeq" id="WP_007909896.1">
    <property type="nucleotide sequence ID" value="NZ_ADVG01000002.1"/>
</dbReference>
<dbReference type="InterPro" id="IPR000425">
    <property type="entry name" value="MIP"/>
</dbReference>
<feature type="region of interest" description="Disordered" evidence="8">
    <location>
        <begin position="290"/>
        <end position="312"/>
    </location>
</feature>
<reference evidence="10 11" key="1">
    <citation type="journal article" date="2011" name="Stand. Genomic Sci.">
        <title>Non-contiguous finished genome sequence and contextual data of the filamentous soil bacterium Ktedonobacter racemifer type strain (SOSP1-21).</title>
        <authorList>
            <person name="Chang Y.J."/>
            <person name="Land M."/>
            <person name="Hauser L."/>
            <person name="Chertkov O."/>
            <person name="Del Rio T.G."/>
            <person name="Nolan M."/>
            <person name="Copeland A."/>
            <person name="Tice H."/>
            <person name="Cheng J.F."/>
            <person name="Lucas S."/>
            <person name="Han C."/>
            <person name="Goodwin L."/>
            <person name="Pitluck S."/>
            <person name="Ivanova N."/>
            <person name="Ovchinikova G."/>
            <person name="Pati A."/>
            <person name="Chen A."/>
            <person name="Palaniappan K."/>
            <person name="Mavromatis K."/>
            <person name="Liolios K."/>
            <person name="Brettin T."/>
            <person name="Fiebig A."/>
            <person name="Rohde M."/>
            <person name="Abt B."/>
            <person name="Goker M."/>
            <person name="Detter J.C."/>
            <person name="Woyke T."/>
            <person name="Bristow J."/>
            <person name="Eisen J.A."/>
            <person name="Markowitz V."/>
            <person name="Hugenholtz P."/>
            <person name="Kyrpides N.C."/>
            <person name="Klenk H.P."/>
            <person name="Lapidus A."/>
        </authorList>
    </citation>
    <scope>NUCLEOTIDE SEQUENCE [LARGE SCALE GENOMIC DNA]</scope>
    <source>
        <strain evidence="11">DSM 44963</strain>
    </source>
</reference>
<name>D6TRN5_KTERA</name>
<dbReference type="GO" id="GO:0005886">
    <property type="term" value="C:plasma membrane"/>
    <property type="evidence" value="ECO:0007669"/>
    <property type="project" value="TreeGrafter"/>
</dbReference>
<dbReference type="PRINTS" id="PR00783">
    <property type="entry name" value="MINTRINSICP"/>
</dbReference>
<keyword evidence="4 7" id="KW-0812">Transmembrane</keyword>
<dbReference type="InterPro" id="IPR022357">
    <property type="entry name" value="MIP_CS"/>
</dbReference>
<evidence type="ECO:0000256" key="5">
    <source>
        <dbReference type="ARBA" id="ARBA00022989"/>
    </source>
</evidence>
<evidence type="ECO:0000256" key="3">
    <source>
        <dbReference type="ARBA" id="ARBA00022448"/>
    </source>
</evidence>
<evidence type="ECO:0000313" key="11">
    <source>
        <dbReference type="Proteomes" id="UP000004508"/>
    </source>
</evidence>
<dbReference type="InterPro" id="IPR023271">
    <property type="entry name" value="Aquaporin-like"/>
</dbReference>
<dbReference type="Proteomes" id="UP000004508">
    <property type="component" value="Unassembled WGS sequence"/>
</dbReference>
<dbReference type="Pfam" id="PF00230">
    <property type="entry name" value="MIP"/>
    <property type="match status" value="1"/>
</dbReference>
<comment type="subcellular location">
    <subcellularLocation>
        <location evidence="1">Membrane</location>
        <topology evidence="1">Multi-pass membrane protein</topology>
    </subcellularLocation>
</comment>
<dbReference type="NCBIfam" id="TIGR00861">
    <property type="entry name" value="MIP"/>
    <property type="match status" value="1"/>
</dbReference>
<keyword evidence="3 7" id="KW-0813">Transport</keyword>
<dbReference type="OrthoDB" id="9807293at2"/>
<evidence type="ECO:0000256" key="6">
    <source>
        <dbReference type="ARBA" id="ARBA00023136"/>
    </source>
</evidence>
<dbReference type="PANTHER" id="PTHR43829">
    <property type="entry name" value="AQUAPORIN OR AQUAGLYCEROPORIN RELATED"/>
    <property type="match status" value="1"/>
</dbReference>
<accession>D6TRN5</accession>
<dbReference type="eggNOG" id="COG0580">
    <property type="taxonomic scope" value="Bacteria"/>
</dbReference>
<evidence type="ECO:0000256" key="2">
    <source>
        <dbReference type="ARBA" id="ARBA00006175"/>
    </source>
</evidence>
<protein>
    <submittedName>
        <fullName evidence="10">MIP family channel protein</fullName>
    </submittedName>
</protein>
<evidence type="ECO:0000313" key="10">
    <source>
        <dbReference type="EMBL" id="EFH85987.1"/>
    </source>
</evidence>
<dbReference type="CDD" id="cd00333">
    <property type="entry name" value="MIP"/>
    <property type="match status" value="1"/>
</dbReference>
<evidence type="ECO:0000256" key="9">
    <source>
        <dbReference type="SAM" id="Phobius"/>
    </source>
</evidence>
<dbReference type="GO" id="GO:0015254">
    <property type="term" value="F:glycerol channel activity"/>
    <property type="evidence" value="ECO:0007669"/>
    <property type="project" value="TreeGrafter"/>
</dbReference>
<comment type="caution">
    <text evidence="10">The sequence shown here is derived from an EMBL/GenBank/DDBJ whole genome shotgun (WGS) entry which is preliminary data.</text>
</comment>